<dbReference type="GO" id="GO:0003676">
    <property type="term" value="F:nucleic acid binding"/>
    <property type="evidence" value="ECO:0007669"/>
    <property type="project" value="InterPro"/>
</dbReference>
<feature type="region of interest" description="Disordered" evidence="2">
    <location>
        <begin position="12"/>
        <end position="38"/>
    </location>
</feature>
<dbReference type="SMART" id="SM00343">
    <property type="entry name" value="ZnF_C2HC"/>
    <property type="match status" value="1"/>
</dbReference>
<feature type="compositionally biased region" description="Basic residues" evidence="2">
    <location>
        <begin position="12"/>
        <end position="28"/>
    </location>
</feature>
<evidence type="ECO:0000259" key="3">
    <source>
        <dbReference type="PROSITE" id="PS50158"/>
    </source>
</evidence>
<dbReference type="InterPro" id="IPR036875">
    <property type="entry name" value="Znf_CCHC_sf"/>
</dbReference>
<dbReference type="EMBL" id="NMUH01000144">
    <property type="protein sequence ID" value="MQL72849.1"/>
    <property type="molecule type" value="Genomic_DNA"/>
</dbReference>
<evidence type="ECO:0000313" key="4">
    <source>
        <dbReference type="EMBL" id="MQL72849.1"/>
    </source>
</evidence>
<name>A0A843TX56_COLES</name>
<dbReference type="Proteomes" id="UP000652761">
    <property type="component" value="Unassembled WGS sequence"/>
</dbReference>
<evidence type="ECO:0000256" key="1">
    <source>
        <dbReference type="PROSITE-ProRule" id="PRU00047"/>
    </source>
</evidence>
<dbReference type="OrthoDB" id="848707at2759"/>
<dbReference type="InterPro" id="IPR046796">
    <property type="entry name" value="Transposase_32_dom"/>
</dbReference>
<comment type="caution">
    <text evidence="4">The sequence shown here is derived from an EMBL/GenBank/DDBJ whole genome shotgun (WGS) entry which is preliminary data.</text>
</comment>
<accession>A0A843TX56</accession>
<evidence type="ECO:0000256" key="2">
    <source>
        <dbReference type="SAM" id="MobiDB-lite"/>
    </source>
</evidence>
<dbReference type="Pfam" id="PF20167">
    <property type="entry name" value="Transposase_32"/>
    <property type="match status" value="1"/>
</dbReference>
<keyword evidence="1" id="KW-0479">Metal-binding</keyword>
<protein>
    <recommendedName>
        <fullName evidence="3">CCHC-type domain-containing protein</fullName>
    </recommendedName>
</protein>
<keyword evidence="1" id="KW-0863">Zinc-finger</keyword>
<keyword evidence="5" id="KW-1185">Reference proteome</keyword>
<sequence length="514" mass="56443">MLSRRLQRILAKKKKFQSGRRHFKRNKDFKKPDGKEMKKGEPICYECKKPGHIKAECPKFKKPEFGKKESSKKFKRYKKKAMAAAWGNSSDSNSESSSCSDEEEANLAFMANIDEKTISTLDSMAASAVSGSLGGYSAEFLTPEQQERFKFVKTKVCVNKAVDVADLEKNGMHSVVEALIRMQWMGVTTFSEVSYPDLVKAFYACLKTQEDGSLVSYVKGTQIKIDSELLHELFGVTTSGHSGVHSVNAQVKGLGIVGPGYRLRDGKLDINQLNAFNRLLHFIVCQILVPRSAAFSSCTKADSNMMYWAIQNKEINMAAVMMERMTFSRDQIWDTKSKLNVSLPYAHLLTKVFKHFGIDLAGAVVEKMGQSIRSKNLRKSGFLVIDGVWSKTTVAEGEAIIGDIPDVQKEAAEPAVEQPTAVQAAVEQRIEIEPAVPSLPAKLVAETEAAVEAVGSPLVQIVSQSPEGPVEEAVEGAADNLPTSIIASILRDVVDSVLTTPVTSETVNTTICFL</sequence>
<feature type="domain" description="CCHC-type" evidence="3">
    <location>
        <begin position="44"/>
        <end position="59"/>
    </location>
</feature>
<dbReference type="AlphaFoldDB" id="A0A843TX56"/>
<dbReference type="SUPFAM" id="SSF57756">
    <property type="entry name" value="Retrovirus zinc finger-like domains"/>
    <property type="match status" value="1"/>
</dbReference>
<feature type="compositionally biased region" description="Basic and acidic residues" evidence="2">
    <location>
        <begin position="29"/>
        <end position="38"/>
    </location>
</feature>
<organism evidence="4 5">
    <name type="scientific">Colocasia esculenta</name>
    <name type="common">Wild taro</name>
    <name type="synonym">Arum esculentum</name>
    <dbReference type="NCBI Taxonomy" id="4460"/>
    <lineage>
        <taxon>Eukaryota</taxon>
        <taxon>Viridiplantae</taxon>
        <taxon>Streptophyta</taxon>
        <taxon>Embryophyta</taxon>
        <taxon>Tracheophyta</taxon>
        <taxon>Spermatophyta</taxon>
        <taxon>Magnoliopsida</taxon>
        <taxon>Liliopsida</taxon>
        <taxon>Araceae</taxon>
        <taxon>Aroideae</taxon>
        <taxon>Colocasieae</taxon>
        <taxon>Colocasia</taxon>
    </lineage>
</organism>
<dbReference type="GO" id="GO:0008270">
    <property type="term" value="F:zinc ion binding"/>
    <property type="evidence" value="ECO:0007669"/>
    <property type="project" value="UniProtKB-KW"/>
</dbReference>
<reference evidence="4" key="1">
    <citation type="submission" date="2017-07" db="EMBL/GenBank/DDBJ databases">
        <title>Taro Niue Genome Assembly and Annotation.</title>
        <authorList>
            <person name="Atibalentja N."/>
            <person name="Keating K."/>
            <person name="Fields C.J."/>
        </authorList>
    </citation>
    <scope>NUCLEOTIDE SEQUENCE</scope>
    <source>
        <strain evidence="4">Niue_2</strain>
        <tissue evidence="4">Leaf</tissue>
    </source>
</reference>
<dbReference type="InterPro" id="IPR001878">
    <property type="entry name" value="Znf_CCHC"/>
</dbReference>
<gene>
    <name evidence="4" type="ORF">Taro_005202</name>
</gene>
<proteinExistence type="predicted"/>
<dbReference type="Pfam" id="PF00098">
    <property type="entry name" value="zf-CCHC"/>
    <property type="match status" value="1"/>
</dbReference>
<dbReference type="Gene3D" id="4.10.60.10">
    <property type="entry name" value="Zinc finger, CCHC-type"/>
    <property type="match status" value="1"/>
</dbReference>
<dbReference type="PROSITE" id="PS50158">
    <property type="entry name" value="ZF_CCHC"/>
    <property type="match status" value="1"/>
</dbReference>
<evidence type="ECO:0000313" key="5">
    <source>
        <dbReference type="Proteomes" id="UP000652761"/>
    </source>
</evidence>
<keyword evidence="1" id="KW-0862">Zinc</keyword>